<gene>
    <name evidence="4" type="ORF">Vau01_052940</name>
</gene>
<keyword evidence="5" id="KW-1185">Reference proteome</keyword>
<evidence type="ECO:0000256" key="2">
    <source>
        <dbReference type="ARBA" id="ARBA00022857"/>
    </source>
</evidence>
<evidence type="ECO:0000256" key="1">
    <source>
        <dbReference type="ARBA" id="ARBA00006484"/>
    </source>
</evidence>
<dbReference type="PANTHER" id="PTHR43963:SF6">
    <property type="entry name" value="CHAIN DEHYDROGENASE FAMILY PROTEIN, PUTATIVE (AFU_ORTHOLOGUE AFUA_3G15350)-RELATED"/>
    <property type="match status" value="1"/>
</dbReference>
<organism evidence="4 5">
    <name type="scientific">Virgisporangium aurantiacum</name>
    <dbReference type="NCBI Taxonomy" id="175570"/>
    <lineage>
        <taxon>Bacteria</taxon>
        <taxon>Bacillati</taxon>
        <taxon>Actinomycetota</taxon>
        <taxon>Actinomycetes</taxon>
        <taxon>Micromonosporales</taxon>
        <taxon>Micromonosporaceae</taxon>
        <taxon>Virgisporangium</taxon>
    </lineage>
</organism>
<dbReference type="InterPro" id="IPR002347">
    <property type="entry name" value="SDR_fam"/>
</dbReference>
<dbReference type="PANTHER" id="PTHR43963">
    <property type="entry name" value="CARBONYL REDUCTASE 1-RELATED"/>
    <property type="match status" value="1"/>
</dbReference>
<keyword evidence="3" id="KW-0560">Oxidoreductase</keyword>
<accession>A0A8J4E1H5</accession>
<dbReference type="Proteomes" id="UP000612585">
    <property type="component" value="Unassembled WGS sequence"/>
</dbReference>
<keyword evidence="2" id="KW-0521">NADP</keyword>
<evidence type="ECO:0000313" key="5">
    <source>
        <dbReference type="Proteomes" id="UP000612585"/>
    </source>
</evidence>
<dbReference type="EMBL" id="BOPG01000033">
    <property type="protein sequence ID" value="GIJ57778.1"/>
    <property type="molecule type" value="Genomic_DNA"/>
</dbReference>
<proteinExistence type="inferred from homology"/>
<comment type="similarity">
    <text evidence="1">Belongs to the short-chain dehydrogenases/reductases (SDR) family.</text>
</comment>
<dbReference type="SUPFAM" id="SSF51735">
    <property type="entry name" value="NAD(P)-binding Rossmann-fold domains"/>
    <property type="match status" value="1"/>
</dbReference>
<evidence type="ECO:0000256" key="3">
    <source>
        <dbReference type="ARBA" id="ARBA00023002"/>
    </source>
</evidence>
<dbReference type="Gene3D" id="3.40.50.720">
    <property type="entry name" value="NAD(P)-binding Rossmann-like Domain"/>
    <property type="match status" value="1"/>
</dbReference>
<dbReference type="PRINTS" id="PR00081">
    <property type="entry name" value="GDHRDH"/>
</dbReference>
<dbReference type="RefSeq" id="WP_203997449.1">
    <property type="nucleotide sequence ID" value="NZ_BOPG01000033.1"/>
</dbReference>
<evidence type="ECO:0000313" key="4">
    <source>
        <dbReference type="EMBL" id="GIJ57778.1"/>
    </source>
</evidence>
<comment type="caution">
    <text evidence="4">The sequence shown here is derived from an EMBL/GenBank/DDBJ whole genome shotgun (WGS) entry which is preliminary data.</text>
</comment>
<dbReference type="GO" id="GO:0016491">
    <property type="term" value="F:oxidoreductase activity"/>
    <property type="evidence" value="ECO:0007669"/>
    <property type="project" value="UniProtKB-KW"/>
</dbReference>
<dbReference type="Pfam" id="PF00106">
    <property type="entry name" value="adh_short"/>
    <property type="match status" value="1"/>
</dbReference>
<name>A0A8J4E1H5_9ACTN</name>
<protein>
    <submittedName>
        <fullName evidence="4">Carbonyl reductase</fullName>
    </submittedName>
</protein>
<reference evidence="4" key="1">
    <citation type="submission" date="2021-01" db="EMBL/GenBank/DDBJ databases">
        <title>Whole genome shotgun sequence of Virgisporangium aurantiacum NBRC 16421.</title>
        <authorList>
            <person name="Komaki H."/>
            <person name="Tamura T."/>
        </authorList>
    </citation>
    <scope>NUCLEOTIDE SEQUENCE</scope>
    <source>
        <strain evidence="4">NBRC 16421</strain>
    </source>
</reference>
<dbReference type="AlphaFoldDB" id="A0A8J4E1H5"/>
<sequence length="291" mass="29676">MTDGRTALVTGANQGIGRAVVEGLAARLTPADLVLLTGRDPGRVARAADEVARATPGGARVVGRVLDVGDAAAIGALAAELGTVDVVVSNAAARLDPAVSQAAQADAFVAVANGGTHAVLRTLAPVLRPGGRLVVVASSLGTLGHLDPRLRHRFDGVTLDEVEKAVADWLDAVHDGTAARAGWSPWINVPSKVAQVAAVRAVAAARRVPDLADDILIAAVCPGLVDTAASRPWFDDFSAARTPAEAAEPIVDLVLAGTVDPTLYGELVRYGAVVPWKAGRPAHAQDATVVP</sequence>
<dbReference type="InterPro" id="IPR036291">
    <property type="entry name" value="NAD(P)-bd_dom_sf"/>
</dbReference>